<name>A0A6J6THF7_9ZZZZ</name>
<dbReference type="InterPro" id="IPR007139">
    <property type="entry name" value="DUF349"/>
</dbReference>
<evidence type="ECO:0000313" key="2">
    <source>
        <dbReference type="EMBL" id="CAB4746626.1"/>
    </source>
</evidence>
<protein>
    <submittedName>
        <fullName evidence="2">Unannotated protein</fullName>
    </submittedName>
</protein>
<dbReference type="EMBL" id="CAEZYX010000110">
    <property type="protein sequence ID" value="CAB4746626.1"/>
    <property type="molecule type" value="Genomic_DNA"/>
</dbReference>
<reference evidence="2" key="1">
    <citation type="submission" date="2020-05" db="EMBL/GenBank/DDBJ databases">
        <authorList>
            <person name="Chiriac C."/>
            <person name="Salcher M."/>
            <person name="Ghai R."/>
            <person name="Kavagutti S V."/>
        </authorList>
    </citation>
    <scope>NUCLEOTIDE SEQUENCE</scope>
</reference>
<dbReference type="Pfam" id="PF03993">
    <property type="entry name" value="DUF349"/>
    <property type="match status" value="3"/>
</dbReference>
<gene>
    <name evidence="2" type="ORF">UFOPK2802_00879</name>
</gene>
<keyword evidence="1" id="KW-0175">Coiled coil</keyword>
<dbReference type="AlphaFoldDB" id="A0A6J6THF7"/>
<proteinExistence type="predicted"/>
<sequence>MDNATTESAIISPAAALVGDPAKYGRVGADGTVFVITGEGEKAVGSYPGKTPDEALAYFVRKFEALASEVALLAARIKSGAMVPSDAGAAVTKLRQQVENLNGVGNLAALKLSVEQIPMLIEEHKSIFEARKAAEAAAKAVKRAEGAAIKEKLVAEAEMHALSENWKLTSERLKTLLDEWKKAPRLDKKADADLWKRFSTSRNKFDKRRRTHFATLLQAQSAVKSAKEIIVSEAESLANSHDWVATARRYKALMDQWKLSGRGKKNDDAKLWLRFKTAQDTFFAAKNSDLEKRQGTMVENLAKRETLILEIEALLPINNLEEARRKFRDLQSKWSKIGMTERSKRAAFDKRFEAVEKAIKEAEAEKWRKSDPTAKARANDVVSQLSAAVANYEAQAAKADAAGNVKKAGELREAATARRAWLAEAEKGLSEFTN</sequence>
<feature type="coiled-coil region" evidence="1">
    <location>
        <begin position="345"/>
        <end position="402"/>
    </location>
</feature>
<organism evidence="2">
    <name type="scientific">freshwater metagenome</name>
    <dbReference type="NCBI Taxonomy" id="449393"/>
    <lineage>
        <taxon>unclassified sequences</taxon>
        <taxon>metagenomes</taxon>
        <taxon>ecological metagenomes</taxon>
    </lineage>
</organism>
<evidence type="ECO:0000256" key="1">
    <source>
        <dbReference type="SAM" id="Coils"/>
    </source>
</evidence>
<accession>A0A6J6THF7</accession>